<keyword evidence="3" id="KW-1185">Reference proteome</keyword>
<dbReference type="PANTHER" id="PTHR21255:SF4">
    <property type="entry name" value="DYNEIN LIGHT CHAIN TCTEX-TYPE"/>
    <property type="match status" value="1"/>
</dbReference>
<evidence type="ECO:0000313" key="2">
    <source>
        <dbReference type="EMBL" id="VDN19190.1"/>
    </source>
</evidence>
<proteinExistence type="inferred from homology"/>
<comment type="similarity">
    <text evidence="1">Belongs to the dynein light chain Tctex-type family.</text>
</comment>
<dbReference type="InterPro" id="IPR005334">
    <property type="entry name" value="Tctex-1-like"/>
</dbReference>
<protein>
    <recommendedName>
        <fullName evidence="4">Dynein light chain Tctex-type 1</fullName>
    </recommendedName>
</protein>
<dbReference type="CDD" id="cd21455">
    <property type="entry name" value="DLC-like_DYNLT1_DYNLT3"/>
    <property type="match status" value="1"/>
</dbReference>
<evidence type="ECO:0008006" key="4">
    <source>
        <dbReference type="Google" id="ProtNLM"/>
    </source>
</evidence>
<feature type="non-terminal residue" evidence="2">
    <location>
        <position position="1"/>
    </location>
</feature>
<reference evidence="2 3" key="1">
    <citation type="submission" date="2018-11" db="EMBL/GenBank/DDBJ databases">
        <authorList>
            <consortium name="Pathogen Informatics"/>
        </authorList>
    </citation>
    <scope>NUCLEOTIDE SEQUENCE [LARGE SCALE GENOMIC DNA]</scope>
</reference>
<dbReference type="PANTHER" id="PTHR21255">
    <property type="entry name" value="T-COMPLEX-ASSOCIATED-TESTIS-EXPRESSED 1/ DYNEIN LIGHT CHAIN"/>
    <property type="match status" value="1"/>
</dbReference>
<organism evidence="2 3">
    <name type="scientific">Dibothriocephalus latus</name>
    <name type="common">Fish tapeworm</name>
    <name type="synonym">Diphyllobothrium latum</name>
    <dbReference type="NCBI Taxonomy" id="60516"/>
    <lineage>
        <taxon>Eukaryota</taxon>
        <taxon>Metazoa</taxon>
        <taxon>Spiralia</taxon>
        <taxon>Lophotrochozoa</taxon>
        <taxon>Platyhelminthes</taxon>
        <taxon>Cestoda</taxon>
        <taxon>Eucestoda</taxon>
        <taxon>Diphyllobothriidea</taxon>
        <taxon>Diphyllobothriidae</taxon>
        <taxon>Dibothriocephalus</taxon>
    </lineage>
</organism>
<dbReference type="Pfam" id="PF03645">
    <property type="entry name" value="Tctex-1"/>
    <property type="match status" value="1"/>
</dbReference>
<dbReference type="InterPro" id="IPR038586">
    <property type="entry name" value="Tctex-1-like_sf"/>
</dbReference>
<name>A0A3P7M0H2_DIBLA</name>
<dbReference type="GO" id="GO:0005737">
    <property type="term" value="C:cytoplasm"/>
    <property type="evidence" value="ECO:0007669"/>
    <property type="project" value="TreeGrafter"/>
</dbReference>
<dbReference type="Proteomes" id="UP000281553">
    <property type="component" value="Unassembled WGS sequence"/>
</dbReference>
<gene>
    <name evidence="2" type="ORF">DILT_LOCUS13368</name>
</gene>
<accession>A0A3P7M0H2</accession>
<dbReference type="GO" id="GO:0005868">
    <property type="term" value="C:cytoplasmic dynein complex"/>
    <property type="evidence" value="ECO:0007669"/>
    <property type="project" value="TreeGrafter"/>
</dbReference>
<dbReference type="EMBL" id="UYRU01069982">
    <property type="protein sequence ID" value="VDN19190.1"/>
    <property type="molecule type" value="Genomic_DNA"/>
</dbReference>
<evidence type="ECO:0000313" key="3">
    <source>
        <dbReference type="Proteomes" id="UP000281553"/>
    </source>
</evidence>
<dbReference type="AlphaFoldDB" id="A0A3P7M0H2"/>
<sequence length="116" mass="12922">QAAAFSSIEAAAVLKDTVALCLGKHEFCASKIEQWTSGIIDQCLIQLAKLNRPFKYIVTCVIMQKNGTSLHTASSCYWDLNTDGKLNILFLPTTLILSCFHIIKYLGQLTQTTNFY</sequence>
<dbReference type="OrthoDB" id="10059120at2759"/>
<dbReference type="Gene3D" id="3.30.1140.40">
    <property type="entry name" value="Tctex-1"/>
    <property type="match status" value="1"/>
</dbReference>
<dbReference type="GO" id="GO:0007018">
    <property type="term" value="P:microtubule-based movement"/>
    <property type="evidence" value="ECO:0007669"/>
    <property type="project" value="TreeGrafter"/>
</dbReference>
<dbReference type="GO" id="GO:0045505">
    <property type="term" value="F:dynein intermediate chain binding"/>
    <property type="evidence" value="ECO:0007669"/>
    <property type="project" value="TreeGrafter"/>
</dbReference>
<evidence type="ECO:0000256" key="1">
    <source>
        <dbReference type="ARBA" id="ARBA00005361"/>
    </source>
</evidence>